<dbReference type="Pfam" id="PF04480">
    <property type="entry name" value="DUF559"/>
    <property type="match status" value="1"/>
</dbReference>
<dbReference type="OrthoDB" id="3173471at2"/>
<name>A0A2T0M4N9_9ACTN</name>
<reference evidence="3 4" key="1">
    <citation type="submission" date="2018-03" db="EMBL/GenBank/DDBJ databases">
        <title>Genomic Encyclopedia of Type Strains, Phase III (KMG-III): the genomes of soil and plant-associated and newly described type strains.</title>
        <authorList>
            <person name="Whitman W."/>
        </authorList>
    </citation>
    <scope>NUCLEOTIDE SEQUENCE [LARGE SCALE GENOMIC DNA]</scope>
    <source>
        <strain evidence="3 4">CGMCC 4.7104</strain>
    </source>
</reference>
<dbReference type="SUPFAM" id="SSF52980">
    <property type="entry name" value="Restriction endonuclease-like"/>
    <property type="match status" value="1"/>
</dbReference>
<feature type="region of interest" description="Disordered" evidence="1">
    <location>
        <begin position="1"/>
        <end position="24"/>
    </location>
</feature>
<dbReference type="InterPro" id="IPR007569">
    <property type="entry name" value="DUF559"/>
</dbReference>
<feature type="region of interest" description="Disordered" evidence="1">
    <location>
        <begin position="283"/>
        <end position="322"/>
    </location>
</feature>
<evidence type="ECO:0000313" key="3">
    <source>
        <dbReference type="EMBL" id="PRX51829.1"/>
    </source>
</evidence>
<accession>A0A2T0M4N9</accession>
<dbReference type="AlphaFoldDB" id="A0A2T0M4N9"/>
<evidence type="ECO:0000259" key="2">
    <source>
        <dbReference type="Pfam" id="PF04480"/>
    </source>
</evidence>
<dbReference type="Gene3D" id="3.40.960.10">
    <property type="entry name" value="VSR Endonuclease"/>
    <property type="match status" value="1"/>
</dbReference>
<keyword evidence="4" id="KW-1185">Reference proteome</keyword>
<comment type="caution">
    <text evidence="3">The sequence shown here is derived from an EMBL/GenBank/DDBJ whole genome shotgun (WGS) entry which is preliminary data.</text>
</comment>
<proteinExistence type="predicted"/>
<evidence type="ECO:0000313" key="4">
    <source>
        <dbReference type="Proteomes" id="UP000238312"/>
    </source>
</evidence>
<dbReference type="Proteomes" id="UP000238312">
    <property type="component" value="Unassembled WGS sequence"/>
</dbReference>
<dbReference type="EMBL" id="PVNG01000034">
    <property type="protein sequence ID" value="PRX51829.1"/>
    <property type="molecule type" value="Genomic_DNA"/>
</dbReference>
<dbReference type="InterPro" id="IPR011335">
    <property type="entry name" value="Restrct_endonuc-II-like"/>
</dbReference>
<dbReference type="RefSeq" id="WP_106252257.1">
    <property type="nucleotide sequence ID" value="NZ_PVNG01000034.1"/>
</dbReference>
<evidence type="ECO:0000256" key="1">
    <source>
        <dbReference type="SAM" id="MobiDB-lite"/>
    </source>
</evidence>
<sequence length="370" mass="41569">MNQPSPGHPQETPPSSTNPGPPSLTRRAARITRAVPQVVACRQTAAHIWGLQVLPAPEADWPVELIAPGHLVIPGCVTYLAPLPDEDITDHKGVRITTMERTALDCARWLPRMEAVAIVDQFARKGIDLAALWHRPLNSWRLRDTLSLADRGAASPRESWLRVLLIDGGLPRPTTQIRVALAEDRFAYLDMGWEEFKVAVEYDGRQHHTSAADQQRDADRREELRRRGWRVIAVRRDVIPGHVADLLHHVADALIERGWRPGPHGTNRILSRIRAARRSSRFRLPTRPTTPGHSTHRATKPTAIAEQPEPPTRNITQADRRGKGHGVMLIRCAARLQHYYRCHTDVRYGDYAAHIPAAIPWRVISIALSP</sequence>
<organism evidence="3 4">
    <name type="scientific">Nonomuraea fuscirosea</name>
    <dbReference type="NCBI Taxonomy" id="1291556"/>
    <lineage>
        <taxon>Bacteria</taxon>
        <taxon>Bacillati</taxon>
        <taxon>Actinomycetota</taxon>
        <taxon>Actinomycetes</taxon>
        <taxon>Streptosporangiales</taxon>
        <taxon>Streptosporangiaceae</taxon>
        <taxon>Nonomuraea</taxon>
    </lineage>
</organism>
<protein>
    <submittedName>
        <fullName evidence="3">Uncharacterized protein DUF559</fullName>
    </submittedName>
</protein>
<gene>
    <name evidence="3" type="ORF">B0I32_13494</name>
</gene>
<feature type="domain" description="DUF559" evidence="2">
    <location>
        <begin position="190"/>
        <end position="249"/>
    </location>
</feature>